<dbReference type="InterPro" id="IPR028359">
    <property type="entry name" value="UDP_ManNAc/GlcNAc_DH"/>
</dbReference>
<comment type="similarity">
    <text evidence="1 2">Belongs to the UDP-glucose/GDP-mannose dehydrogenase family.</text>
</comment>
<accession>A0A1G2RB57</accession>
<dbReference type="GO" id="GO:0016616">
    <property type="term" value="F:oxidoreductase activity, acting on the CH-OH group of donors, NAD or NADP as acceptor"/>
    <property type="evidence" value="ECO:0007669"/>
    <property type="project" value="InterPro"/>
</dbReference>
<name>A0A1G2RB57_9BACT</name>
<proteinExistence type="inferred from homology"/>
<evidence type="ECO:0000259" key="3">
    <source>
        <dbReference type="Pfam" id="PF00984"/>
    </source>
</evidence>
<dbReference type="AlphaFoldDB" id="A0A1G2RB57"/>
<dbReference type="SUPFAM" id="SSF51735">
    <property type="entry name" value="NAD(P)-binding Rossmann-fold domains"/>
    <property type="match status" value="1"/>
</dbReference>
<dbReference type="InterPro" id="IPR008927">
    <property type="entry name" value="6-PGluconate_DH-like_C_sf"/>
</dbReference>
<evidence type="ECO:0000313" key="5">
    <source>
        <dbReference type="EMBL" id="OHA70053.1"/>
    </source>
</evidence>
<dbReference type="Gene3D" id="3.40.50.720">
    <property type="entry name" value="NAD(P)-binding Rossmann-like Domain"/>
    <property type="match status" value="2"/>
</dbReference>
<comment type="caution">
    <text evidence="5">The sequence shown here is derived from an EMBL/GenBank/DDBJ whole genome shotgun (WGS) entry which is preliminary data.</text>
</comment>
<gene>
    <name evidence="5" type="ORF">A3D64_02165</name>
</gene>
<dbReference type="PANTHER" id="PTHR43750">
    <property type="entry name" value="UDP-GLUCOSE 6-DEHYDROGENASE TUAD"/>
    <property type="match status" value="1"/>
</dbReference>
<dbReference type="GO" id="GO:0016628">
    <property type="term" value="F:oxidoreductase activity, acting on the CH-CH group of donors, NAD or NADP as acceptor"/>
    <property type="evidence" value="ECO:0007669"/>
    <property type="project" value="InterPro"/>
</dbReference>
<protein>
    <recommendedName>
        <fullName evidence="7">UDP-glucose/GDP-mannose dehydrogenase dimerisation domain-containing protein</fullName>
    </recommendedName>
</protein>
<reference evidence="5 6" key="1">
    <citation type="journal article" date="2016" name="Nat. Commun.">
        <title>Thousands of microbial genomes shed light on interconnected biogeochemical processes in an aquifer system.</title>
        <authorList>
            <person name="Anantharaman K."/>
            <person name="Brown C.T."/>
            <person name="Hug L.A."/>
            <person name="Sharon I."/>
            <person name="Castelle C.J."/>
            <person name="Probst A.J."/>
            <person name="Thomas B.C."/>
            <person name="Singh A."/>
            <person name="Wilkins M.J."/>
            <person name="Karaoz U."/>
            <person name="Brodie E.L."/>
            <person name="Williams K.H."/>
            <person name="Hubbard S.S."/>
            <person name="Banfield J.F."/>
        </authorList>
    </citation>
    <scope>NUCLEOTIDE SEQUENCE [LARGE SCALE GENOMIC DNA]</scope>
</reference>
<evidence type="ECO:0000313" key="6">
    <source>
        <dbReference type="Proteomes" id="UP000178613"/>
    </source>
</evidence>
<evidence type="ECO:0000259" key="4">
    <source>
        <dbReference type="Pfam" id="PF03721"/>
    </source>
</evidence>
<dbReference type="Pfam" id="PF03721">
    <property type="entry name" value="UDPG_MGDP_dh_N"/>
    <property type="match status" value="1"/>
</dbReference>
<dbReference type="InterPro" id="IPR001732">
    <property type="entry name" value="UDP-Glc/GDP-Man_DH_N"/>
</dbReference>
<dbReference type="Proteomes" id="UP000178613">
    <property type="component" value="Unassembled WGS sequence"/>
</dbReference>
<dbReference type="Gene3D" id="1.20.5.100">
    <property type="entry name" value="Cytochrome c1, transmembrane anchor, C-terminal"/>
    <property type="match status" value="1"/>
</dbReference>
<evidence type="ECO:0008006" key="7">
    <source>
        <dbReference type="Google" id="ProtNLM"/>
    </source>
</evidence>
<dbReference type="Pfam" id="PF00984">
    <property type="entry name" value="UDPG_MGDP_dh"/>
    <property type="match status" value="1"/>
</dbReference>
<dbReference type="InterPro" id="IPR014026">
    <property type="entry name" value="UDP-Glc/GDP-Man_DH_dimer"/>
</dbReference>
<dbReference type="GO" id="GO:0000271">
    <property type="term" value="P:polysaccharide biosynthetic process"/>
    <property type="evidence" value="ECO:0007669"/>
    <property type="project" value="InterPro"/>
</dbReference>
<dbReference type="PIRSF" id="PIRSF000124">
    <property type="entry name" value="UDPglc_GDPman_dh"/>
    <property type="match status" value="1"/>
</dbReference>
<dbReference type="InterPro" id="IPR036291">
    <property type="entry name" value="NAD(P)-bd_dom_sf"/>
</dbReference>
<dbReference type="SUPFAM" id="SSF48179">
    <property type="entry name" value="6-phosphogluconate dehydrogenase C-terminal domain-like"/>
    <property type="match status" value="1"/>
</dbReference>
<sequence length="293" mass="32948">MLFDLELELISKIVFPLMQKRTIAQSPKKFTTGIIGVGMVGGALAHVLEKPLLFDSGKNLGSMAEVSKADILFICVPTPYDEKKKGFDISIVEEVFSKIKGEKIVVIKSTVIPGTTEYFQKKYPQHKVFFNPEFLTEVTADQDMRYPDRQIMGYTKESFSVAGDVVQILPLAPFERIMPATEAEMVKYFNNTWFATKVVYANQMYDLCQKLGADYEIIKEAAAADKRVGRSHLEIFHKGYRGYGGKCLPKDTKALIQKARAMKSPMALLETVDKLNEKLIASNAPVKKKKRSL</sequence>
<dbReference type="GO" id="GO:0051287">
    <property type="term" value="F:NAD binding"/>
    <property type="evidence" value="ECO:0007669"/>
    <property type="project" value="InterPro"/>
</dbReference>
<evidence type="ECO:0000256" key="2">
    <source>
        <dbReference type="PIRNR" id="PIRNR000124"/>
    </source>
</evidence>
<evidence type="ECO:0000256" key="1">
    <source>
        <dbReference type="ARBA" id="ARBA00006601"/>
    </source>
</evidence>
<dbReference type="InterPro" id="IPR017476">
    <property type="entry name" value="UDP-Glc/GDP-Man"/>
</dbReference>
<organism evidence="5 6">
    <name type="scientific">Candidatus Wildermuthbacteria bacterium RIFCSPHIGHO2_02_FULL_49_9</name>
    <dbReference type="NCBI Taxonomy" id="1802456"/>
    <lineage>
        <taxon>Bacteria</taxon>
        <taxon>Candidatus Wildermuthiibacteriota</taxon>
    </lineage>
</organism>
<dbReference type="EMBL" id="MHUB01000035">
    <property type="protein sequence ID" value="OHA70053.1"/>
    <property type="molecule type" value="Genomic_DNA"/>
</dbReference>
<feature type="domain" description="UDP-glucose/GDP-mannose dehydrogenase dimerisation" evidence="3">
    <location>
        <begin position="182"/>
        <end position="277"/>
    </location>
</feature>
<dbReference type="PANTHER" id="PTHR43750:SF3">
    <property type="entry name" value="UDP-GLUCOSE 6-DEHYDROGENASE TUAD"/>
    <property type="match status" value="1"/>
</dbReference>
<dbReference type="PIRSF" id="PIRSF500136">
    <property type="entry name" value="UDP_ManNAc_DH"/>
    <property type="match status" value="1"/>
</dbReference>
<feature type="domain" description="UDP-glucose/GDP-mannose dehydrogenase N-terminal" evidence="4">
    <location>
        <begin position="64"/>
        <end position="159"/>
    </location>
</feature>